<evidence type="ECO:0000313" key="3">
    <source>
        <dbReference type="Proteomes" id="UP000244811"/>
    </source>
</evidence>
<dbReference type="AlphaFoldDB" id="A0A976MBK0"/>
<proteinExistence type="predicted"/>
<feature type="region of interest" description="Disordered" evidence="1">
    <location>
        <begin position="551"/>
        <end position="591"/>
    </location>
</feature>
<organism evidence="2 3">
    <name type="scientific">Theileria orientalis</name>
    <dbReference type="NCBI Taxonomy" id="68886"/>
    <lineage>
        <taxon>Eukaryota</taxon>
        <taxon>Sar</taxon>
        <taxon>Alveolata</taxon>
        <taxon>Apicomplexa</taxon>
        <taxon>Aconoidasida</taxon>
        <taxon>Piroplasmida</taxon>
        <taxon>Theileriidae</taxon>
        <taxon>Theileria</taxon>
    </lineage>
</organism>
<dbReference type="EMBL" id="CP056070">
    <property type="protein sequence ID" value="UKK01245.2"/>
    <property type="molecule type" value="Genomic_DNA"/>
</dbReference>
<protein>
    <submittedName>
        <fullName evidence="2">Uncharacterized protein</fullName>
    </submittedName>
</protein>
<reference evidence="2" key="1">
    <citation type="submission" date="2022-07" db="EMBL/GenBank/DDBJ databases">
        <title>Evaluation of T. orientalis genome assembly methods using nanopore sequencing and analysis of variation between genomes.</title>
        <authorList>
            <person name="Yam J."/>
            <person name="Micallef M.L."/>
            <person name="Liu M."/>
            <person name="Djordjevic S.P."/>
            <person name="Bogema D.R."/>
            <person name="Jenkins C."/>
        </authorList>
    </citation>
    <scope>NUCLEOTIDE SEQUENCE</scope>
    <source>
        <strain evidence="2">Goon Nure</strain>
    </source>
</reference>
<gene>
    <name evidence="2" type="ORF">MACK_002058</name>
</gene>
<evidence type="ECO:0000313" key="2">
    <source>
        <dbReference type="EMBL" id="UKK01245.2"/>
    </source>
</evidence>
<evidence type="ECO:0000256" key="1">
    <source>
        <dbReference type="SAM" id="MobiDB-lite"/>
    </source>
</evidence>
<sequence>MSSLKERDYDQNKYIALDLEKFFRENDELNMLKTLQEMYVSSYNLELEMKSLVTNELDSVLLCVDTILQMCSLIKQSKNNLDAICKTVNEFNYDEIFEEACKNKVNVPDLQVNQLKLVLDGWMSNYNREWIENEAYSSESIHIDLNRDVLFQDYEKFVEKSKNVKIYVKSIVSEHLHPITMNNYRLLKRNRLLNSYELLYVKLPLLLNLLKELGGEDTYGLTKETERMCEFCKKKLRSHCLTNLSTSNVEVILESVSVMFLLDGKGRDNLDFLLRRRLELYNIATSTLVSGSLGVLTQLFSHFFANEVIYEVLNFYTKGLGLDRTIFRESYEVKLLDQLTSYSLVKLIQVKQVVSQHIKGLRVDFYWCKLKDKLVEIRDFLMGEFEKTWSKCANDKIANIMLSISGTVNSYMKIKRDLGDFSEYFDNQDFVESAKHDVDGMVNELNEFLLSEESFSQLVDRNLDTTMEKVKEQMALREFKHAQVNSLTVYSIQEYNTKFKSWLGENGVLDSLLVLNKFKPTSNVHALYEIITNKYLEPLVKTAAKNIETLKSRSSSRAYQPENNSEPMDIEEDGEKLEGREEISELEETEEDNDELYMVMVTYAASNLKSYINELSGYRECVLSKHLEESALMVGMEYYIKNMSADTVGKSIERDAAILSMICGDKLDKSDSYLKDKYQQFKNKLPDWRKYEELYSSFKNLM</sequence>
<feature type="compositionally biased region" description="Polar residues" evidence="1">
    <location>
        <begin position="552"/>
        <end position="566"/>
    </location>
</feature>
<accession>A0A976MBK0</accession>
<name>A0A976MBK0_THEOR</name>
<dbReference type="Proteomes" id="UP000244811">
    <property type="component" value="Chromosome 3"/>
</dbReference>